<sequence length="70" mass="8087">MSKLKDFMVDLASDAKLTEAYRQNPIDTMKSYGLTDDEIKAVMSNDQDALKKITGEDDFQHYIIIHKFDE</sequence>
<protein>
    <recommendedName>
        <fullName evidence="3">Extradiol ring-cleavage dioxygenase LigAB LigA subunit domain-containing protein</fullName>
    </recommendedName>
</protein>
<reference evidence="1" key="1">
    <citation type="journal article" date="2014" name="Int. J. Syst. Evol. Microbiol.">
        <title>Complete genome sequence of Corynebacterium casei LMG S-19264T (=DSM 44701T), isolated from a smear-ripened cheese.</title>
        <authorList>
            <consortium name="US DOE Joint Genome Institute (JGI-PGF)"/>
            <person name="Walter F."/>
            <person name="Albersmeier A."/>
            <person name="Kalinowski J."/>
            <person name="Ruckert C."/>
        </authorList>
    </citation>
    <scope>NUCLEOTIDE SEQUENCE</scope>
    <source>
        <strain evidence="1">JCM 30804</strain>
    </source>
</reference>
<dbReference type="Proteomes" id="UP000613743">
    <property type="component" value="Unassembled WGS sequence"/>
</dbReference>
<accession>A0A917JJZ1</accession>
<name>A0A917JJZ1_9GAMM</name>
<evidence type="ECO:0008006" key="3">
    <source>
        <dbReference type="Google" id="ProtNLM"/>
    </source>
</evidence>
<comment type="caution">
    <text evidence="1">The sequence shown here is derived from an EMBL/GenBank/DDBJ whole genome shotgun (WGS) entry which is preliminary data.</text>
</comment>
<evidence type="ECO:0000313" key="2">
    <source>
        <dbReference type="Proteomes" id="UP000613743"/>
    </source>
</evidence>
<keyword evidence="2" id="KW-1185">Reference proteome</keyword>
<proteinExistence type="predicted"/>
<gene>
    <name evidence="1" type="ORF">GCM10009332_01670</name>
</gene>
<organism evidence="1 2">
    <name type="scientific">Shewanella gelidii</name>
    <dbReference type="NCBI Taxonomy" id="1642821"/>
    <lineage>
        <taxon>Bacteria</taxon>
        <taxon>Pseudomonadati</taxon>
        <taxon>Pseudomonadota</taxon>
        <taxon>Gammaproteobacteria</taxon>
        <taxon>Alteromonadales</taxon>
        <taxon>Shewanellaceae</taxon>
        <taxon>Shewanella</taxon>
    </lineage>
</organism>
<dbReference type="AlphaFoldDB" id="A0A917JJZ1"/>
<dbReference type="EMBL" id="BMPZ01000001">
    <property type="protein sequence ID" value="GGI68150.1"/>
    <property type="molecule type" value="Genomic_DNA"/>
</dbReference>
<evidence type="ECO:0000313" key="1">
    <source>
        <dbReference type="EMBL" id="GGI68150.1"/>
    </source>
</evidence>
<dbReference type="RefSeq" id="WP_188916917.1">
    <property type="nucleotide sequence ID" value="NZ_BMPZ01000001.1"/>
</dbReference>
<reference evidence="1" key="2">
    <citation type="submission" date="2020-09" db="EMBL/GenBank/DDBJ databases">
        <authorList>
            <person name="Sun Q."/>
            <person name="Ohkuma M."/>
        </authorList>
    </citation>
    <scope>NUCLEOTIDE SEQUENCE</scope>
    <source>
        <strain evidence="1">JCM 30804</strain>
    </source>
</reference>